<sequence>MPRGFFYYLEACLVNYYYFVTSMSQNSKYIHKSHNVTVLLYHFVSSAKYRRVVITDSVDKVLVEVCDDIENRYEVSFLEIGTDENHVHFLISLGLIPRGLPRFLEESLKTDGFHQIKNYLPLNASWACPEDFFTSKGTFLQHY</sequence>
<gene>
    <name evidence="2" type="ORF">MNBD_BACTEROID03-2547</name>
</gene>
<feature type="domain" description="Transposase IS200-like" evidence="1">
    <location>
        <begin position="36"/>
        <end position="123"/>
    </location>
</feature>
<reference evidence="2" key="1">
    <citation type="submission" date="2018-06" db="EMBL/GenBank/DDBJ databases">
        <authorList>
            <person name="Zhirakovskaya E."/>
        </authorList>
    </citation>
    <scope>NUCLEOTIDE SEQUENCE</scope>
</reference>
<dbReference type="GO" id="GO:0003677">
    <property type="term" value="F:DNA binding"/>
    <property type="evidence" value="ECO:0007669"/>
    <property type="project" value="InterPro"/>
</dbReference>
<dbReference type="Pfam" id="PF01797">
    <property type="entry name" value="Y1_Tnp"/>
    <property type="match status" value="1"/>
</dbReference>
<evidence type="ECO:0000259" key="1">
    <source>
        <dbReference type="SMART" id="SM01321"/>
    </source>
</evidence>
<dbReference type="SMART" id="SM01321">
    <property type="entry name" value="Y1_Tnp"/>
    <property type="match status" value="1"/>
</dbReference>
<dbReference type="InterPro" id="IPR036515">
    <property type="entry name" value="Transposase_17_sf"/>
</dbReference>
<dbReference type="GO" id="GO:0004803">
    <property type="term" value="F:transposase activity"/>
    <property type="evidence" value="ECO:0007669"/>
    <property type="project" value="InterPro"/>
</dbReference>
<dbReference type="Gene3D" id="3.30.70.1290">
    <property type="entry name" value="Transposase IS200-like"/>
    <property type="match status" value="1"/>
</dbReference>
<dbReference type="EMBL" id="UOEL01000055">
    <property type="protein sequence ID" value="VAW11218.1"/>
    <property type="molecule type" value="Genomic_DNA"/>
</dbReference>
<dbReference type="InterPro" id="IPR002686">
    <property type="entry name" value="Transposase_17"/>
</dbReference>
<dbReference type="AlphaFoldDB" id="A0A3B0T011"/>
<dbReference type="GO" id="GO:0006313">
    <property type="term" value="P:DNA transposition"/>
    <property type="evidence" value="ECO:0007669"/>
    <property type="project" value="InterPro"/>
</dbReference>
<protein>
    <submittedName>
        <fullName evidence="2">Transposase and inactivated derivatives</fullName>
    </submittedName>
</protein>
<evidence type="ECO:0000313" key="2">
    <source>
        <dbReference type="EMBL" id="VAW11218.1"/>
    </source>
</evidence>
<accession>A0A3B0T011</accession>
<organism evidence="2">
    <name type="scientific">hydrothermal vent metagenome</name>
    <dbReference type="NCBI Taxonomy" id="652676"/>
    <lineage>
        <taxon>unclassified sequences</taxon>
        <taxon>metagenomes</taxon>
        <taxon>ecological metagenomes</taxon>
    </lineage>
</organism>
<name>A0A3B0T011_9ZZZZ</name>
<proteinExistence type="predicted"/>
<dbReference type="SUPFAM" id="SSF143422">
    <property type="entry name" value="Transposase IS200-like"/>
    <property type="match status" value="1"/>
</dbReference>